<organism evidence="2 3">
    <name type="scientific">Sphagnum troendelagicum</name>
    <dbReference type="NCBI Taxonomy" id="128251"/>
    <lineage>
        <taxon>Eukaryota</taxon>
        <taxon>Viridiplantae</taxon>
        <taxon>Streptophyta</taxon>
        <taxon>Embryophyta</taxon>
        <taxon>Bryophyta</taxon>
        <taxon>Sphagnophytina</taxon>
        <taxon>Sphagnopsida</taxon>
        <taxon>Sphagnales</taxon>
        <taxon>Sphagnaceae</taxon>
        <taxon>Sphagnum</taxon>
    </lineage>
</organism>
<gene>
    <name evidence="2" type="ORF">CSSPTR1EN2_LOCUS16855</name>
</gene>
<sequence length="51" mass="5551">MEEVEAEGSPPTGLAEQDGHSGHEFQLQDLQGQGKSPCSELLSRTRRWALG</sequence>
<accession>A0ABP0UK41</accession>
<evidence type="ECO:0000313" key="2">
    <source>
        <dbReference type="EMBL" id="CAK9223485.1"/>
    </source>
</evidence>
<evidence type="ECO:0000256" key="1">
    <source>
        <dbReference type="SAM" id="MobiDB-lite"/>
    </source>
</evidence>
<evidence type="ECO:0000313" key="3">
    <source>
        <dbReference type="Proteomes" id="UP001497512"/>
    </source>
</evidence>
<reference evidence="2" key="1">
    <citation type="submission" date="2024-02" db="EMBL/GenBank/DDBJ databases">
        <authorList>
            <consortium name="ELIXIR-Norway"/>
            <consortium name="Elixir Norway"/>
        </authorList>
    </citation>
    <scope>NUCLEOTIDE SEQUENCE</scope>
</reference>
<dbReference type="Proteomes" id="UP001497512">
    <property type="component" value="Chromosome 4"/>
</dbReference>
<proteinExistence type="predicted"/>
<protein>
    <submittedName>
        <fullName evidence="2">Uncharacterized protein</fullName>
    </submittedName>
</protein>
<keyword evidence="3" id="KW-1185">Reference proteome</keyword>
<feature type="region of interest" description="Disordered" evidence="1">
    <location>
        <begin position="1"/>
        <end position="51"/>
    </location>
</feature>
<name>A0ABP0UK41_9BRYO</name>
<dbReference type="EMBL" id="OZ019896">
    <property type="protein sequence ID" value="CAK9223485.1"/>
    <property type="molecule type" value="Genomic_DNA"/>
</dbReference>